<keyword evidence="2" id="KW-1185">Reference proteome</keyword>
<dbReference type="AlphaFoldDB" id="A0AAD7V1F7"/>
<comment type="caution">
    <text evidence="1">The sequence shown here is derived from an EMBL/GenBank/DDBJ whole genome shotgun (WGS) entry which is preliminary data.</text>
</comment>
<gene>
    <name evidence="1" type="ORF">O0I10_006637</name>
</gene>
<dbReference type="GeneID" id="83214048"/>
<sequence length="210" mass="23711">MHLIDWIVLHAPHIEFVEAIYGSVKGRTLHALIDRPVKRINLELSASSRDMGQYEFVHHHVTLGVHSSLQDIKCTIDTAFMGSRDWLHLIADLQQLTSLEICLQYGGDTSSLVNLLARLSLGCTSLENVTLTFFSFSPPGEWIQPLSQHPRLKSLVIVCNMMAEGMLPVLKEFRHLDLLQLKLKTFDLKTIAQLKSEIPCLVFTTQSAHQ</sequence>
<name>A0AAD7V1F7_9FUNG</name>
<proteinExistence type="predicted"/>
<dbReference type="Proteomes" id="UP001234581">
    <property type="component" value="Unassembled WGS sequence"/>
</dbReference>
<dbReference type="SUPFAM" id="SSF52047">
    <property type="entry name" value="RNI-like"/>
    <property type="match status" value="1"/>
</dbReference>
<evidence type="ECO:0000313" key="2">
    <source>
        <dbReference type="Proteomes" id="UP001234581"/>
    </source>
</evidence>
<dbReference type="Gene3D" id="3.80.10.10">
    <property type="entry name" value="Ribonuclease Inhibitor"/>
    <property type="match status" value="1"/>
</dbReference>
<dbReference type="InterPro" id="IPR032675">
    <property type="entry name" value="LRR_dom_sf"/>
</dbReference>
<accession>A0AAD7V1F7</accession>
<organism evidence="1 2">
    <name type="scientific">Lichtheimia ornata</name>
    <dbReference type="NCBI Taxonomy" id="688661"/>
    <lineage>
        <taxon>Eukaryota</taxon>
        <taxon>Fungi</taxon>
        <taxon>Fungi incertae sedis</taxon>
        <taxon>Mucoromycota</taxon>
        <taxon>Mucoromycotina</taxon>
        <taxon>Mucoromycetes</taxon>
        <taxon>Mucorales</taxon>
        <taxon>Lichtheimiaceae</taxon>
        <taxon>Lichtheimia</taxon>
    </lineage>
</organism>
<dbReference type="EMBL" id="JARTCD010000030">
    <property type="protein sequence ID" value="KAJ8657573.1"/>
    <property type="molecule type" value="Genomic_DNA"/>
</dbReference>
<evidence type="ECO:0000313" key="1">
    <source>
        <dbReference type="EMBL" id="KAJ8657573.1"/>
    </source>
</evidence>
<protein>
    <submittedName>
        <fullName evidence="1">Uncharacterized protein</fullName>
    </submittedName>
</protein>
<reference evidence="1 2" key="1">
    <citation type="submission" date="2023-03" db="EMBL/GenBank/DDBJ databases">
        <title>Genome sequence of Lichtheimia ornata CBS 291.66.</title>
        <authorList>
            <person name="Mohabir J.T."/>
            <person name="Shea T.P."/>
            <person name="Kurbessoian T."/>
            <person name="Berby B."/>
            <person name="Fontaine J."/>
            <person name="Livny J."/>
            <person name="Gnirke A."/>
            <person name="Stajich J.E."/>
            <person name="Cuomo C.A."/>
        </authorList>
    </citation>
    <scope>NUCLEOTIDE SEQUENCE [LARGE SCALE GENOMIC DNA]</scope>
    <source>
        <strain evidence="1">CBS 291.66</strain>
    </source>
</reference>
<dbReference type="RefSeq" id="XP_058342486.1">
    <property type="nucleotide sequence ID" value="XM_058486664.1"/>
</dbReference>